<dbReference type="EMBL" id="BLXT01005266">
    <property type="protein sequence ID" value="GFO21611.1"/>
    <property type="molecule type" value="Genomic_DNA"/>
</dbReference>
<dbReference type="CDD" id="cd00190">
    <property type="entry name" value="Tryp_SPc"/>
    <property type="match status" value="1"/>
</dbReference>
<sequence length="246" mass="26904">MNSHLQCSFICKGGMEDVMVSIRVFGNHDCGGTLIDDQWVLTAAHCLDEYNVYPLRTSLINNGLLQVAVGLHDVQETNPSKLISVADFYIYGDYNPSMPFMNENFDNQICVVTGWGDDETDGIPQRFLQKVSNPVQSNEKCSDSFGVQAVPSMVMCAGFKKGGKNSCHGDNGGPLVCERNGVWKLAGIVSGTVSGSCASPNDPMCIHQGVFLSGLDRRQDAPITVGWHSYWINNNKMKIKSKVLLC</sequence>
<comment type="caution">
    <text evidence="4">The sequence shown here is derived from an EMBL/GenBank/DDBJ whole genome shotgun (WGS) entry which is preliminary data.</text>
</comment>
<evidence type="ECO:0000259" key="3">
    <source>
        <dbReference type="PROSITE" id="PS50240"/>
    </source>
</evidence>
<dbReference type="AlphaFoldDB" id="A0AAV4BE24"/>
<dbReference type="PANTHER" id="PTHR24256">
    <property type="entry name" value="TRYPTASE-RELATED"/>
    <property type="match status" value="1"/>
</dbReference>
<keyword evidence="1" id="KW-1015">Disulfide bond</keyword>
<dbReference type="InterPro" id="IPR009003">
    <property type="entry name" value="Peptidase_S1_PA"/>
</dbReference>
<dbReference type="GO" id="GO:0006508">
    <property type="term" value="P:proteolysis"/>
    <property type="evidence" value="ECO:0007669"/>
    <property type="project" value="UniProtKB-KW"/>
</dbReference>
<evidence type="ECO:0000313" key="5">
    <source>
        <dbReference type="Proteomes" id="UP000735302"/>
    </source>
</evidence>
<dbReference type="GO" id="GO:0004252">
    <property type="term" value="F:serine-type endopeptidase activity"/>
    <property type="evidence" value="ECO:0007669"/>
    <property type="project" value="InterPro"/>
</dbReference>
<dbReference type="PRINTS" id="PR00722">
    <property type="entry name" value="CHYMOTRYPSIN"/>
</dbReference>
<proteinExistence type="inferred from homology"/>
<accession>A0AAV4BE24</accession>
<dbReference type="Gene3D" id="2.40.10.10">
    <property type="entry name" value="Trypsin-like serine proteases"/>
    <property type="match status" value="2"/>
</dbReference>
<dbReference type="InterPro" id="IPR018114">
    <property type="entry name" value="TRYPSIN_HIS"/>
</dbReference>
<dbReference type="PROSITE" id="PS50240">
    <property type="entry name" value="TRYPSIN_DOM"/>
    <property type="match status" value="1"/>
</dbReference>
<keyword evidence="4" id="KW-0378">Hydrolase</keyword>
<dbReference type="PROSITE" id="PS00134">
    <property type="entry name" value="TRYPSIN_HIS"/>
    <property type="match status" value="1"/>
</dbReference>
<gene>
    <name evidence="4" type="ORF">PoB_004811600</name>
</gene>
<keyword evidence="5" id="KW-1185">Reference proteome</keyword>
<protein>
    <submittedName>
        <fullName evidence="4">Serine protease</fullName>
    </submittedName>
</protein>
<evidence type="ECO:0000256" key="1">
    <source>
        <dbReference type="ARBA" id="ARBA00023157"/>
    </source>
</evidence>
<evidence type="ECO:0000313" key="4">
    <source>
        <dbReference type="EMBL" id="GFO21611.1"/>
    </source>
</evidence>
<dbReference type="InterPro" id="IPR001254">
    <property type="entry name" value="Trypsin_dom"/>
</dbReference>
<dbReference type="InterPro" id="IPR043504">
    <property type="entry name" value="Peptidase_S1_PA_chymotrypsin"/>
</dbReference>
<feature type="domain" description="Peptidase S1" evidence="3">
    <location>
        <begin position="19"/>
        <end position="237"/>
    </location>
</feature>
<name>A0AAV4BE24_9GAST</name>
<comment type="similarity">
    <text evidence="2">Belongs to the peptidase S1 family. CLIP subfamily.</text>
</comment>
<evidence type="ECO:0000256" key="2">
    <source>
        <dbReference type="ARBA" id="ARBA00024195"/>
    </source>
</evidence>
<dbReference type="Pfam" id="PF00089">
    <property type="entry name" value="Trypsin"/>
    <property type="match status" value="2"/>
</dbReference>
<dbReference type="InterPro" id="IPR051487">
    <property type="entry name" value="Ser/Thr_Proteases_Immune/Dev"/>
</dbReference>
<keyword evidence="4" id="KW-0645">Protease</keyword>
<dbReference type="Proteomes" id="UP000735302">
    <property type="component" value="Unassembled WGS sequence"/>
</dbReference>
<reference evidence="4 5" key="1">
    <citation type="journal article" date="2021" name="Elife">
        <title>Chloroplast acquisition without the gene transfer in kleptoplastic sea slugs, Plakobranchus ocellatus.</title>
        <authorList>
            <person name="Maeda T."/>
            <person name="Takahashi S."/>
            <person name="Yoshida T."/>
            <person name="Shimamura S."/>
            <person name="Takaki Y."/>
            <person name="Nagai Y."/>
            <person name="Toyoda A."/>
            <person name="Suzuki Y."/>
            <person name="Arimoto A."/>
            <person name="Ishii H."/>
            <person name="Satoh N."/>
            <person name="Nishiyama T."/>
            <person name="Hasebe M."/>
            <person name="Maruyama T."/>
            <person name="Minagawa J."/>
            <person name="Obokata J."/>
            <person name="Shigenobu S."/>
        </authorList>
    </citation>
    <scope>NUCLEOTIDE SEQUENCE [LARGE SCALE GENOMIC DNA]</scope>
</reference>
<dbReference type="SMART" id="SM00020">
    <property type="entry name" value="Tryp_SPc"/>
    <property type="match status" value="1"/>
</dbReference>
<dbReference type="InterPro" id="IPR001314">
    <property type="entry name" value="Peptidase_S1A"/>
</dbReference>
<dbReference type="SUPFAM" id="SSF50494">
    <property type="entry name" value="Trypsin-like serine proteases"/>
    <property type="match status" value="1"/>
</dbReference>
<organism evidence="4 5">
    <name type="scientific">Plakobranchus ocellatus</name>
    <dbReference type="NCBI Taxonomy" id="259542"/>
    <lineage>
        <taxon>Eukaryota</taxon>
        <taxon>Metazoa</taxon>
        <taxon>Spiralia</taxon>
        <taxon>Lophotrochozoa</taxon>
        <taxon>Mollusca</taxon>
        <taxon>Gastropoda</taxon>
        <taxon>Heterobranchia</taxon>
        <taxon>Euthyneura</taxon>
        <taxon>Panpulmonata</taxon>
        <taxon>Sacoglossa</taxon>
        <taxon>Placobranchoidea</taxon>
        <taxon>Plakobranchidae</taxon>
        <taxon>Plakobranchus</taxon>
    </lineage>
</organism>